<keyword evidence="3" id="KW-1185">Reference proteome</keyword>
<evidence type="ECO:0000313" key="3">
    <source>
        <dbReference type="Proteomes" id="UP001597083"/>
    </source>
</evidence>
<evidence type="ECO:0000313" key="2">
    <source>
        <dbReference type="EMBL" id="MFD0852554.1"/>
    </source>
</evidence>
<keyword evidence="1" id="KW-0812">Transmembrane</keyword>
<protein>
    <recommendedName>
        <fullName evidence="4">ABC transporter permease</fullName>
    </recommendedName>
</protein>
<accession>A0ABW3CDI2</accession>
<keyword evidence="1" id="KW-1133">Transmembrane helix</keyword>
<gene>
    <name evidence="2" type="ORF">ACFQ07_09985</name>
</gene>
<reference evidence="3" key="1">
    <citation type="journal article" date="2019" name="Int. J. Syst. Evol. Microbiol.">
        <title>The Global Catalogue of Microorganisms (GCM) 10K type strain sequencing project: providing services to taxonomists for standard genome sequencing and annotation.</title>
        <authorList>
            <consortium name="The Broad Institute Genomics Platform"/>
            <consortium name="The Broad Institute Genome Sequencing Center for Infectious Disease"/>
            <person name="Wu L."/>
            <person name="Ma J."/>
        </authorList>
    </citation>
    <scope>NUCLEOTIDE SEQUENCE [LARGE SCALE GENOMIC DNA]</scope>
    <source>
        <strain evidence="3">JCM 31696</strain>
    </source>
</reference>
<feature type="transmembrane region" description="Helical" evidence="1">
    <location>
        <begin position="5"/>
        <end position="23"/>
    </location>
</feature>
<feature type="transmembrane region" description="Helical" evidence="1">
    <location>
        <begin position="35"/>
        <end position="53"/>
    </location>
</feature>
<evidence type="ECO:0000256" key="1">
    <source>
        <dbReference type="SAM" id="Phobius"/>
    </source>
</evidence>
<proteinExistence type="predicted"/>
<dbReference type="EMBL" id="JBHTIR010001441">
    <property type="protein sequence ID" value="MFD0852554.1"/>
    <property type="molecule type" value="Genomic_DNA"/>
</dbReference>
<sequence>AAQAVLVGVAVAVTFLEWLLPGWTRAPDPITENSSLRFGGLVLAATAVALLLVRRGRRVLGALALLVPLGWLVWTHLPWYGGEYPDLWEDLGTAQNALQWQAVAEGMRLGAWAATFGAVFLSAACAVAFLRSGRRDSDVVA</sequence>
<name>A0ABW3CDI2_9ACTN</name>
<keyword evidence="1" id="KW-0472">Membrane</keyword>
<dbReference type="Proteomes" id="UP001597083">
    <property type="component" value="Unassembled WGS sequence"/>
</dbReference>
<feature type="transmembrane region" description="Helical" evidence="1">
    <location>
        <begin position="109"/>
        <end position="130"/>
    </location>
</feature>
<evidence type="ECO:0008006" key="4">
    <source>
        <dbReference type="Google" id="ProtNLM"/>
    </source>
</evidence>
<feature type="transmembrane region" description="Helical" evidence="1">
    <location>
        <begin position="60"/>
        <end position="81"/>
    </location>
</feature>
<feature type="non-terminal residue" evidence="2">
    <location>
        <position position="1"/>
    </location>
</feature>
<organism evidence="2 3">
    <name type="scientific">Actinomadura adrarensis</name>
    <dbReference type="NCBI Taxonomy" id="1819600"/>
    <lineage>
        <taxon>Bacteria</taxon>
        <taxon>Bacillati</taxon>
        <taxon>Actinomycetota</taxon>
        <taxon>Actinomycetes</taxon>
        <taxon>Streptosporangiales</taxon>
        <taxon>Thermomonosporaceae</taxon>
        <taxon>Actinomadura</taxon>
    </lineage>
</organism>
<comment type="caution">
    <text evidence="2">The sequence shown here is derived from an EMBL/GenBank/DDBJ whole genome shotgun (WGS) entry which is preliminary data.</text>
</comment>